<reference evidence="2 4" key="1">
    <citation type="submission" date="2016-10" db="EMBL/GenBank/DDBJ databases">
        <authorList>
            <person name="Cai Z."/>
        </authorList>
    </citation>
    <scope>NUCLEOTIDE SEQUENCE [LARGE SCALE GENOMIC DNA]</scope>
    <source>
        <strain evidence="2 4">DSM 25227</strain>
    </source>
</reference>
<dbReference type="Proteomes" id="UP000251571">
    <property type="component" value="Unassembled WGS sequence"/>
</dbReference>
<sequence>MAQGMHDWIVFHRVRFATPINGTGAPLPGPAGATCWRFYPASPLGPDGMRTNVSAEWGGFGLYPSREAAEEVFAAPERHLPFLAEAEEAYHLLLVPYAHRGQVNWRGSVLDGETLAVAPEDPKGPLVVFTSAGYDNPGPEDVPRIKTFLREVDNVVSYYGTLPGNLRRAVYSGPGVDGHDGMTVSLWRSDAAMLAAAYKDGHHRDQMEYQRDPGHFDRSSFTRARVLSSLGSWDGADPVAELAS</sequence>
<evidence type="ECO:0000313" key="2">
    <source>
        <dbReference type="EMBL" id="SSA44553.1"/>
    </source>
</evidence>
<gene>
    <name evidence="1" type="ORF">BCF38_103275</name>
    <name evidence="2" type="ORF">SAMN05421539_103275</name>
</gene>
<dbReference type="CDD" id="cd21650">
    <property type="entry name" value="CrtA-like"/>
    <property type="match status" value="1"/>
</dbReference>
<dbReference type="OrthoDB" id="7854777at2"/>
<accession>A0A2Y9C769</accession>
<evidence type="ECO:0008006" key="5">
    <source>
        <dbReference type="Google" id="ProtNLM"/>
    </source>
</evidence>
<protein>
    <recommendedName>
        <fullName evidence="5">Spheroidene monooxygenase</fullName>
    </recommendedName>
</protein>
<organism evidence="2 4">
    <name type="scientific">Jannaschia seohaensis</name>
    <dbReference type="NCBI Taxonomy" id="475081"/>
    <lineage>
        <taxon>Bacteria</taxon>
        <taxon>Pseudomonadati</taxon>
        <taxon>Pseudomonadota</taxon>
        <taxon>Alphaproteobacteria</taxon>
        <taxon>Rhodobacterales</taxon>
        <taxon>Roseobacteraceae</taxon>
        <taxon>Jannaschia</taxon>
    </lineage>
</organism>
<evidence type="ECO:0000313" key="1">
    <source>
        <dbReference type="EMBL" id="PWJ20457.1"/>
    </source>
</evidence>
<dbReference type="RefSeq" id="WP_109564042.1">
    <property type="nucleotide sequence ID" value="NZ_QGDJ01000003.1"/>
</dbReference>
<keyword evidence="3" id="KW-1185">Reference proteome</keyword>
<dbReference type="Proteomes" id="UP000245839">
    <property type="component" value="Unassembled WGS sequence"/>
</dbReference>
<dbReference type="EMBL" id="QGDJ01000003">
    <property type="protein sequence ID" value="PWJ20457.1"/>
    <property type="molecule type" value="Genomic_DNA"/>
</dbReference>
<name>A0A2Y9C769_9RHOB</name>
<evidence type="ECO:0000313" key="3">
    <source>
        <dbReference type="Proteomes" id="UP000245839"/>
    </source>
</evidence>
<reference evidence="1 3" key="2">
    <citation type="submission" date="2018-03" db="EMBL/GenBank/DDBJ databases">
        <title>Genomic Encyclopedia of Archaeal and Bacterial Type Strains, Phase II (KMG-II): from individual species to whole genera.</title>
        <authorList>
            <person name="Goeker M."/>
        </authorList>
    </citation>
    <scope>NUCLEOTIDE SEQUENCE [LARGE SCALE GENOMIC DNA]</scope>
    <source>
        <strain evidence="1 3">DSM 25227</strain>
    </source>
</reference>
<dbReference type="InterPro" id="IPR049574">
    <property type="entry name" value="CrtA-like"/>
</dbReference>
<evidence type="ECO:0000313" key="4">
    <source>
        <dbReference type="Proteomes" id="UP000251571"/>
    </source>
</evidence>
<dbReference type="AlphaFoldDB" id="A0A2Y9C769"/>
<dbReference type="EMBL" id="UETC01000003">
    <property type="protein sequence ID" value="SSA44553.1"/>
    <property type="molecule type" value="Genomic_DNA"/>
</dbReference>
<proteinExistence type="predicted"/>